<name>A0A9P9WSR7_9PEZI</name>
<accession>A0A9P9WSR7</accession>
<feature type="transmembrane region" description="Helical" evidence="2">
    <location>
        <begin position="117"/>
        <end position="137"/>
    </location>
</feature>
<evidence type="ECO:0000313" key="3">
    <source>
        <dbReference type="EMBL" id="KAI1878564.1"/>
    </source>
</evidence>
<feature type="transmembrane region" description="Helical" evidence="2">
    <location>
        <begin position="166"/>
        <end position="188"/>
    </location>
</feature>
<feature type="region of interest" description="Disordered" evidence="1">
    <location>
        <begin position="1"/>
        <end position="95"/>
    </location>
</feature>
<keyword evidence="2" id="KW-0812">Transmembrane</keyword>
<organism evidence="3 4">
    <name type="scientific">Neoarthrinium moseri</name>
    <dbReference type="NCBI Taxonomy" id="1658444"/>
    <lineage>
        <taxon>Eukaryota</taxon>
        <taxon>Fungi</taxon>
        <taxon>Dikarya</taxon>
        <taxon>Ascomycota</taxon>
        <taxon>Pezizomycotina</taxon>
        <taxon>Sordariomycetes</taxon>
        <taxon>Xylariomycetidae</taxon>
        <taxon>Amphisphaeriales</taxon>
        <taxon>Apiosporaceae</taxon>
        <taxon>Neoarthrinium</taxon>
    </lineage>
</organism>
<evidence type="ECO:0000256" key="2">
    <source>
        <dbReference type="SAM" id="Phobius"/>
    </source>
</evidence>
<dbReference type="Proteomes" id="UP000829685">
    <property type="component" value="Unassembled WGS sequence"/>
</dbReference>
<comment type="caution">
    <text evidence="3">The sequence shown here is derived from an EMBL/GenBank/DDBJ whole genome shotgun (WGS) entry which is preliminary data.</text>
</comment>
<dbReference type="EMBL" id="JAFIMR010000005">
    <property type="protein sequence ID" value="KAI1878564.1"/>
    <property type="molecule type" value="Genomic_DNA"/>
</dbReference>
<reference evidence="3" key="1">
    <citation type="submission" date="2021-03" db="EMBL/GenBank/DDBJ databases">
        <title>Revisited historic fungal species revealed as producer of novel bioactive compounds through whole genome sequencing and comparative genomics.</title>
        <authorList>
            <person name="Vignolle G.A."/>
            <person name="Hochenegger N."/>
            <person name="Mach R.L."/>
            <person name="Mach-Aigner A.R."/>
            <person name="Javad Rahimi M."/>
            <person name="Salim K.A."/>
            <person name="Chan C.M."/>
            <person name="Lim L.B.L."/>
            <person name="Cai F."/>
            <person name="Druzhinina I.S."/>
            <person name="U'Ren J.M."/>
            <person name="Derntl C."/>
        </authorList>
    </citation>
    <scope>NUCLEOTIDE SEQUENCE</scope>
    <source>
        <strain evidence="3">TUCIM 5799</strain>
    </source>
</reference>
<protein>
    <submittedName>
        <fullName evidence="3">Uncharacterized protein</fullName>
    </submittedName>
</protein>
<keyword evidence="2" id="KW-0472">Membrane</keyword>
<dbReference type="AlphaFoldDB" id="A0A9P9WSR7"/>
<evidence type="ECO:0000256" key="1">
    <source>
        <dbReference type="SAM" id="MobiDB-lite"/>
    </source>
</evidence>
<proteinExistence type="predicted"/>
<keyword evidence="2" id="KW-1133">Transmembrane helix</keyword>
<feature type="transmembrane region" description="Helical" evidence="2">
    <location>
        <begin position="200"/>
        <end position="222"/>
    </location>
</feature>
<evidence type="ECO:0000313" key="4">
    <source>
        <dbReference type="Proteomes" id="UP000829685"/>
    </source>
</evidence>
<gene>
    <name evidence="3" type="ORF">JX265_002741</name>
</gene>
<keyword evidence="4" id="KW-1185">Reference proteome</keyword>
<feature type="compositionally biased region" description="Polar residues" evidence="1">
    <location>
        <begin position="44"/>
        <end position="53"/>
    </location>
</feature>
<sequence>MIGIHTKTPANSTIDVRPSNKRKPSKADTLPGSYGPQHSEPRRQISNPVQRSASHAKDHFGKHCPKNSSRPDHRPNPSAAKTPELDRPHVQQRNTSFQRRYTEMQLSLDAIPRMHNIYASFFTWITLVGYVVFPGTYTSMEDVSPDNDDGQSDAAANTTLDHVKNVPLLIVAALCCGVGVAGMAWLAIRWRRNYVWLLNRLFLPSVMNGLAGLISTLVMVYAAQNGAWSVTAKASAIVEGCCMAVFGILFVVYNNVMLKKVKKRPVQGVDAAQASETFLEKAERKLNAPALEPGSVV</sequence>
<feature type="transmembrane region" description="Helical" evidence="2">
    <location>
        <begin position="234"/>
        <end position="254"/>
    </location>
</feature>